<dbReference type="Pfam" id="PF04390">
    <property type="entry name" value="LptE"/>
    <property type="match status" value="1"/>
</dbReference>
<keyword evidence="1" id="KW-0449">Lipoprotein</keyword>
<keyword evidence="2" id="KW-1185">Reference proteome</keyword>
<proteinExistence type="predicted"/>
<comment type="caution">
    <text evidence="1">The sequence shown here is derived from an EMBL/GenBank/DDBJ whole genome shotgun (WGS) entry which is preliminary data.</text>
</comment>
<dbReference type="InterPro" id="IPR007485">
    <property type="entry name" value="LPS_assembly_LptE"/>
</dbReference>
<reference evidence="2" key="1">
    <citation type="submission" date="2023-08" db="EMBL/GenBank/DDBJ databases">
        <title>Rhodospirillaceae gen. nov., a novel taxon isolated from the Yangtze River Yuezi River estuary sludge.</title>
        <authorList>
            <person name="Ruan L."/>
        </authorList>
    </citation>
    <scope>NUCLEOTIDE SEQUENCE [LARGE SCALE GENOMIC DNA]</scope>
    <source>
        <strain evidence="2">R-7</strain>
    </source>
</reference>
<dbReference type="RefSeq" id="WP_379956283.1">
    <property type="nucleotide sequence ID" value="NZ_JAUYVI010000004.1"/>
</dbReference>
<gene>
    <name evidence="1" type="primary">lptE</name>
    <name evidence="1" type="ORF">Q8A70_14045</name>
</gene>
<protein>
    <submittedName>
        <fullName evidence="1">LPS assembly lipoprotein LptE</fullName>
    </submittedName>
</protein>
<organism evidence="1 2">
    <name type="scientific">Dongia sedimenti</name>
    <dbReference type="NCBI Taxonomy" id="3064282"/>
    <lineage>
        <taxon>Bacteria</taxon>
        <taxon>Pseudomonadati</taxon>
        <taxon>Pseudomonadota</taxon>
        <taxon>Alphaproteobacteria</taxon>
        <taxon>Rhodospirillales</taxon>
        <taxon>Dongiaceae</taxon>
        <taxon>Dongia</taxon>
    </lineage>
</organism>
<evidence type="ECO:0000313" key="2">
    <source>
        <dbReference type="Proteomes" id="UP001230156"/>
    </source>
</evidence>
<dbReference type="Proteomes" id="UP001230156">
    <property type="component" value="Unassembled WGS sequence"/>
</dbReference>
<accession>A0ABU0YNK1</accession>
<dbReference type="Gene3D" id="3.30.160.150">
    <property type="entry name" value="Lipoprotein like domain"/>
    <property type="match status" value="1"/>
</dbReference>
<sequence length="173" mass="18603">MLVAAGCGWRPLYERPSASPTSGGAGAALAQISIDPVVPKSGLGPLISGSTDSLYDSRAAQLLQNYLKNALNPYGPPNTALYHLAIELQQELRAAVSLDNGQSTREDLVMTAEYQLNDAKGEPVMKDVASIVTSYDILREPFSDLSSRRDAQQRAAQELAQGIQTRLAVFLKK</sequence>
<name>A0ABU0YNK1_9PROT</name>
<evidence type="ECO:0000313" key="1">
    <source>
        <dbReference type="EMBL" id="MDQ7248802.1"/>
    </source>
</evidence>
<dbReference type="EMBL" id="JAUYVI010000004">
    <property type="protein sequence ID" value="MDQ7248802.1"/>
    <property type="molecule type" value="Genomic_DNA"/>
</dbReference>